<proteinExistence type="inferred from homology"/>
<dbReference type="SUPFAM" id="SSF111369">
    <property type="entry name" value="HlyD-like secretion proteins"/>
    <property type="match status" value="1"/>
</dbReference>
<dbReference type="InterPro" id="IPR058647">
    <property type="entry name" value="BSH_CzcB-like"/>
</dbReference>
<feature type="domain" description="YknX-like C-terminal permuted SH3-like" evidence="4">
    <location>
        <begin position="290"/>
        <end position="357"/>
    </location>
</feature>
<dbReference type="Pfam" id="PF25989">
    <property type="entry name" value="YknX_C"/>
    <property type="match status" value="1"/>
</dbReference>
<feature type="domain" description="CzcB-like barrel-sandwich hybrid" evidence="3">
    <location>
        <begin position="72"/>
        <end position="210"/>
    </location>
</feature>
<dbReference type="PANTHER" id="PTHR30469:SF15">
    <property type="entry name" value="HLYD FAMILY OF SECRETION PROTEINS"/>
    <property type="match status" value="1"/>
</dbReference>
<dbReference type="Proteomes" id="UP001156831">
    <property type="component" value="Unassembled WGS sequence"/>
</dbReference>
<dbReference type="InterPro" id="IPR058637">
    <property type="entry name" value="YknX-like_C"/>
</dbReference>
<evidence type="ECO:0000256" key="1">
    <source>
        <dbReference type="ARBA" id="ARBA00009477"/>
    </source>
</evidence>
<dbReference type="Pfam" id="PF25973">
    <property type="entry name" value="BSH_CzcB"/>
    <property type="match status" value="1"/>
</dbReference>
<dbReference type="PANTHER" id="PTHR30469">
    <property type="entry name" value="MULTIDRUG RESISTANCE PROTEIN MDTA"/>
    <property type="match status" value="1"/>
</dbReference>
<accession>A0ABT6JFG2</accession>
<gene>
    <name evidence="5" type="ORF">QFW80_02625</name>
</gene>
<keyword evidence="2" id="KW-0732">Signal</keyword>
<protein>
    <submittedName>
        <fullName evidence="5">Efflux RND transporter periplasmic adaptor subunit</fullName>
    </submittedName>
</protein>
<sequence>MRPLTTSLFAAALIGTTALALLSRGTGAGASEAAPVPAPAPEAVVQVAPAVRTEFSPRHWAPGSVVSRHDSRVAGEVSGRVLRIAEVGDTVRAGAPLAVLDDTAVRLAEAEHLAAIARAQSLLQLAQAQERRYAALSAQQAIARAQYEQQRVDREVLAQDLAGARAALAVTRHQRERMVVRAPFDGVVAERLVQPGEHLAAGAAVARLVDPAAREVRVHAPVALAGHLAAGARVVVRSDDDLRDAVVTALVPVGDESSRQLELRVAVQEQAFSVGSAVTVGLPSAQTRAVLAVPRDAVVLRREGDFVMRVDAAGKAERLPVRTGAELDGLVEITGAVAPGDRLVVRGAERLEAGQALRIEPGVDALAAR</sequence>
<keyword evidence="6" id="KW-1185">Reference proteome</keyword>
<organism evidence="5 6">
    <name type="scientific">Luteimonas rhizosphaericola</name>
    <dbReference type="NCBI Taxonomy" id="3042024"/>
    <lineage>
        <taxon>Bacteria</taxon>
        <taxon>Pseudomonadati</taxon>
        <taxon>Pseudomonadota</taxon>
        <taxon>Gammaproteobacteria</taxon>
        <taxon>Lysobacterales</taxon>
        <taxon>Lysobacteraceae</taxon>
        <taxon>Luteimonas</taxon>
    </lineage>
</organism>
<dbReference type="Gene3D" id="2.40.30.170">
    <property type="match status" value="1"/>
</dbReference>
<dbReference type="EMBL" id="JARXRN010000016">
    <property type="protein sequence ID" value="MDH5829415.1"/>
    <property type="molecule type" value="Genomic_DNA"/>
</dbReference>
<comment type="similarity">
    <text evidence="1">Belongs to the membrane fusion protein (MFP) (TC 8.A.1) family.</text>
</comment>
<reference evidence="5 6" key="1">
    <citation type="submission" date="2023-04" db="EMBL/GenBank/DDBJ databases">
        <title>Luteimonas sp. M1R5S18.</title>
        <authorList>
            <person name="Sun J.-Q."/>
        </authorList>
    </citation>
    <scope>NUCLEOTIDE SEQUENCE [LARGE SCALE GENOMIC DNA]</scope>
    <source>
        <strain evidence="5 6">M1R5S18</strain>
    </source>
</reference>
<name>A0ABT6JFG2_9GAMM</name>
<dbReference type="InterPro" id="IPR006143">
    <property type="entry name" value="RND_pump_MFP"/>
</dbReference>
<dbReference type="Gene3D" id="2.40.50.100">
    <property type="match status" value="1"/>
</dbReference>
<evidence type="ECO:0000259" key="3">
    <source>
        <dbReference type="Pfam" id="PF25973"/>
    </source>
</evidence>
<dbReference type="NCBIfam" id="TIGR01730">
    <property type="entry name" value="RND_mfp"/>
    <property type="match status" value="1"/>
</dbReference>
<evidence type="ECO:0000313" key="5">
    <source>
        <dbReference type="EMBL" id="MDH5829415.1"/>
    </source>
</evidence>
<feature type="signal peptide" evidence="2">
    <location>
        <begin position="1"/>
        <end position="20"/>
    </location>
</feature>
<dbReference type="Gene3D" id="1.10.287.470">
    <property type="entry name" value="Helix hairpin bin"/>
    <property type="match status" value="1"/>
</dbReference>
<evidence type="ECO:0000259" key="4">
    <source>
        <dbReference type="Pfam" id="PF25989"/>
    </source>
</evidence>
<evidence type="ECO:0000256" key="2">
    <source>
        <dbReference type="SAM" id="SignalP"/>
    </source>
</evidence>
<dbReference type="RefSeq" id="WP_280599557.1">
    <property type="nucleotide sequence ID" value="NZ_JARXRN010000016.1"/>
</dbReference>
<evidence type="ECO:0000313" key="6">
    <source>
        <dbReference type="Proteomes" id="UP001156831"/>
    </source>
</evidence>
<feature type="chain" id="PRO_5046665137" evidence="2">
    <location>
        <begin position="21"/>
        <end position="369"/>
    </location>
</feature>
<comment type="caution">
    <text evidence="5">The sequence shown here is derived from an EMBL/GenBank/DDBJ whole genome shotgun (WGS) entry which is preliminary data.</text>
</comment>
<dbReference type="Gene3D" id="2.40.420.20">
    <property type="match status" value="1"/>
</dbReference>